<dbReference type="Gene3D" id="3.40.720.10">
    <property type="entry name" value="Alkaline Phosphatase, subunit A"/>
    <property type="match status" value="1"/>
</dbReference>
<organism evidence="2 3">
    <name type="scientific">Drosophila guanche</name>
    <name type="common">Fruit fly</name>
    <dbReference type="NCBI Taxonomy" id="7266"/>
    <lineage>
        <taxon>Eukaryota</taxon>
        <taxon>Metazoa</taxon>
        <taxon>Ecdysozoa</taxon>
        <taxon>Arthropoda</taxon>
        <taxon>Hexapoda</taxon>
        <taxon>Insecta</taxon>
        <taxon>Pterygota</taxon>
        <taxon>Neoptera</taxon>
        <taxon>Endopterygota</taxon>
        <taxon>Diptera</taxon>
        <taxon>Brachycera</taxon>
        <taxon>Muscomorpha</taxon>
        <taxon>Ephydroidea</taxon>
        <taxon>Drosophilidae</taxon>
        <taxon>Drosophila</taxon>
        <taxon>Sophophora</taxon>
    </lineage>
</organism>
<accession>A0A3B0KL65</accession>
<dbReference type="FunFam" id="3.40.720.10:FF:000017">
    <property type="entry name" value="Predicted protein"/>
    <property type="match status" value="1"/>
</dbReference>
<dbReference type="SUPFAM" id="SSF53649">
    <property type="entry name" value="Alkaline phosphatase-like"/>
    <property type="match status" value="1"/>
</dbReference>
<evidence type="ECO:0000256" key="1">
    <source>
        <dbReference type="SAM" id="MobiDB-lite"/>
    </source>
</evidence>
<reference evidence="3" key="1">
    <citation type="submission" date="2018-01" db="EMBL/GenBank/DDBJ databases">
        <authorList>
            <person name="Alioto T."/>
            <person name="Alioto T."/>
        </authorList>
    </citation>
    <scope>NUCLEOTIDE SEQUENCE [LARGE SCALE GENOMIC DNA]</scope>
</reference>
<dbReference type="OrthoDB" id="413313at2759"/>
<dbReference type="OMA" id="EWNTIAR"/>
<evidence type="ECO:0000313" key="3">
    <source>
        <dbReference type="Proteomes" id="UP000268350"/>
    </source>
</evidence>
<dbReference type="AlphaFoldDB" id="A0A3B0KL65"/>
<dbReference type="EMBL" id="OUUW01000010">
    <property type="protein sequence ID" value="SPP85831.1"/>
    <property type="molecule type" value="Genomic_DNA"/>
</dbReference>
<dbReference type="InterPro" id="IPR017850">
    <property type="entry name" value="Alkaline_phosphatase_core_sf"/>
</dbReference>
<name>A0A3B0KL65_DROGU</name>
<dbReference type="InterPro" id="IPR004245">
    <property type="entry name" value="DUF229"/>
</dbReference>
<dbReference type="Proteomes" id="UP000268350">
    <property type="component" value="Unassembled WGS sequence"/>
</dbReference>
<dbReference type="Pfam" id="PF02995">
    <property type="entry name" value="DUF229"/>
    <property type="match status" value="1"/>
</dbReference>
<protein>
    <submittedName>
        <fullName evidence="2">Uncharacterized protein</fullName>
    </submittedName>
</protein>
<sequence>MLRRKLIIKIKKYSIIFFAILLVLIWANYASRVKDYNDTVGPFPHSKDQANTTAHLSRLDRLYQLAKLQHELNREYYEWKSKQALTSSKMTTAQSLDTTRSNDDLLFKYRKQRKTAKPANRYFVYSHKCKIPYSDPFSSEALALHTPAKLRTCTNESDLITLSFDLKLQTYKMHVNTEVLVELDPNITGLACSYQEVRSGKDATGKLFSVLLPPVDMTDNMALDRNISGIIAECRDEKNASRIVQRDAFPLVQVTPQTSRTESHPLPRQPSVIMLGLDTMSRMNFRRTMPKTAEYVQQLGWFEMEGYNKVADNTFPNLCTVLAGGKPVQLEKVCEEQGSCPWIWRDFKEAGYSTAYGEDIASDSVFSVSEPDFRYAPTDFYLRPLLSGLTESMHTFRRFFYNYCVGRRLAISYLYDFCMQFTQRLIEELDQPAFGFFWSCTFTHDYHYGASSLDGLFVDYLKTLEKHKIFEKAIVILFSDHGERFGDLVDLPDGFLEERLPMLHIYLPPWFRKTYPSYAQSLQLNRNRLSSPYDLHNTLRHILQLNATKPEDLPPPANCPTSQSLFHPLPQERSCVDACIGYHWCTCNEFISVKLNGEAYNIVKLTLYYINRWMLVHHFNRHCDRLMLAELDHAERKLLGVDNDKETLYGTIMIYRLRFRTFPQEGHFEATVHYHSELQILVDFDIEDVSRLNRYHNDSLCIKDQIAKKFCFCFKEGKTNPEWQSMLINLKEGEEKSETDSVGGLEPIDVPAL</sequence>
<dbReference type="GO" id="GO:0005615">
    <property type="term" value="C:extracellular space"/>
    <property type="evidence" value="ECO:0007669"/>
    <property type="project" value="TreeGrafter"/>
</dbReference>
<proteinExistence type="predicted"/>
<dbReference type="PANTHER" id="PTHR10974:SF9">
    <property type="entry name" value="DUF229 DOMAIN CONTAINING PROTEIN-RELATED"/>
    <property type="match status" value="1"/>
</dbReference>
<keyword evidence="3" id="KW-1185">Reference proteome</keyword>
<dbReference type="CDD" id="cd16021">
    <property type="entry name" value="ALP_like"/>
    <property type="match status" value="1"/>
</dbReference>
<gene>
    <name evidence="2" type="ORF">DGUA_6G004377</name>
</gene>
<dbReference type="PANTHER" id="PTHR10974">
    <property type="entry name" value="FI08016P-RELATED"/>
    <property type="match status" value="1"/>
</dbReference>
<feature type="region of interest" description="Disordered" evidence="1">
    <location>
        <begin position="734"/>
        <end position="753"/>
    </location>
</feature>
<evidence type="ECO:0000313" key="2">
    <source>
        <dbReference type="EMBL" id="SPP85831.1"/>
    </source>
</evidence>